<keyword evidence="1" id="KW-1003">Cell membrane</keyword>
<dbReference type="InterPro" id="IPR023896">
    <property type="entry name" value="LTA_DltD"/>
</dbReference>
<sequence length="432" mass="50431">MDKKMLKKRGLWWIFGPVILAFVMVTALFLAPFSLNYLSNKDIQKASVSFSKNVFKGESVKMAAFSNSKTNYVPFFGSSELLRLDTMHPSVLAAKYKRNYQPFLLGQAGTESLSHYLGMQEMTPALHKKQAVFIISQQWFTKRDSKWAFPQLYSPLQTVNWLRNIKTISATDRFIAKRLLEQKQISDNSFYARLITKIKNNEPLSETDQSLLMLRNRMLLREDQLFSNFAVSNNWDKQVEPALKSLPKTDNVSLLEREAMRVAKKQTGNNKFGIKNSFFRMRVKPSLKKLENSQSHFDYRQSDEYSDFQAVLQEFAKEHTDVLFIIQPVNKRWSKYTGLSTKRYYQSVDKVKKQLKSQGFNQIADFSHDGGHKYFMQDTIHMGWRGWVAADTKIKPFFARGYQEPTYHINGNYLSKKWQNLIPTDKNLKNFK</sequence>
<evidence type="ECO:0000313" key="3">
    <source>
        <dbReference type="EMBL" id="EEJ43246.1"/>
    </source>
</evidence>
<dbReference type="AlphaFoldDB" id="C2KHQ3"/>
<dbReference type="NCBIfam" id="TIGR04092">
    <property type="entry name" value="LTA_DltD"/>
    <property type="match status" value="1"/>
</dbReference>
<comment type="similarity">
    <text evidence="1">Belongs to the DltD family.</text>
</comment>
<reference evidence="3 4" key="1">
    <citation type="submission" date="2009-04" db="EMBL/GenBank/DDBJ databases">
        <authorList>
            <person name="Qin X."/>
            <person name="Bachman B."/>
            <person name="Battles P."/>
            <person name="Bell A."/>
            <person name="Bess C."/>
            <person name="Bickham C."/>
            <person name="Chaboub L."/>
            <person name="Chen D."/>
            <person name="Coyle M."/>
            <person name="Deiros D.R."/>
            <person name="Dinh H."/>
            <person name="Forbes L."/>
            <person name="Fowler G."/>
            <person name="Francisco L."/>
            <person name="Fu Q."/>
            <person name="Gubbala S."/>
            <person name="Hale W."/>
            <person name="Han Y."/>
            <person name="Hemphill L."/>
            <person name="Highlander S.K."/>
            <person name="Hirani K."/>
            <person name="Hogues M."/>
            <person name="Jackson L."/>
            <person name="Jakkamsetti A."/>
            <person name="Javaid M."/>
            <person name="Jiang H."/>
            <person name="Korchina V."/>
            <person name="Kovar C."/>
            <person name="Lara F."/>
            <person name="Lee S."/>
            <person name="Mata R."/>
            <person name="Mathew T."/>
            <person name="Moen C."/>
            <person name="Morales K."/>
            <person name="Munidasa M."/>
            <person name="Nazareth L."/>
            <person name="Ngo R."/>
            <person name="Nguyen L."/>
            <person name="Okwuonu G."/>
            <person name="Ongeri F."/>
            <person name="Patil S."/>
            <person name="Petrosino J."/>
            <person name="Pham C."/>
            <person name="Pham P."/>
            <person name="Pu L.-L."/>
            <person name="Puazo M."/>
            <person name="Raj R."/>
            <person name="Reid J."/>
            <person name="Rouhana J."/>
            <person name="Saada N."/>
            <person name="Shang Y."/>
            <person name="Simmons D."/>
            <person name="Thornton R."/>
            <person name="Warren J."/>
            <person name="Weissenberger G."/>
            <person name="Zhang J."/>
            <person name="Zhang L."/>
            <person name="Zhou C."/>
            <person name="Zhu D."/>
            <person name="Muzny D."/>
            <person name="Worley K."/>
            <person name="Gibbs R."/>
        </authorList>
    </citation>
    <scope>NUCLEOTIDE SEQUENCE [LARGE SCALE GENOMIC DNA]</scope>
    <source>
        <strain evidence="3 4">ATCC 19254</strain>
    </source>
</reference>
<dbReference type="InterPro" id="IPR006998">
    <property type="entry name" value="DltD"/>
</dbReference>
<accession>C2KHQ3</accession>
<dbReference type="Proteomes" id="UP000004283">
    <property type="component" value="Unassembled WGS sequence"/>
</dbReference>
<dbReference type="PIRSF" id="PIRSF021438">
    <property type="entry name" value="DltD"/>
    <property type="match status" value="1"/>
</dbReference>
<dbReference type="Pfam" id="PF04914">
    <property type="entry name" value="DltD"/>
    <property type="match status" value="1"/>
</dbReference>
<gene>
    <name evidence="3" type="ORF">HMPREF0555_0169</name>
</gene>
<keyword evidence="1 2" id="KW-0472">Membrane</keyword>
<dbReference type="PANTHER" id="PTHR40039">
    <property type="entry name" value="PROTEIN DLTD"/>
    <property type="match status" value="1"/>
</dbReference>
<dbReference type="PANTHER" id="PTHR40039:SF1">
    <property type="entry name" value="PROTEIN DLTD"/>
    <property type="match status" value="1"/>
</dbReference>
<dbReference type="EMBL" id="ACKV01000007">
    <property type="protein sequence ID" value="EEJ43246.1"/>
    <property type="molecule type" value="Genomic_DNA"/>
</dbReference>
<comment type="caution">
    <text evidence="3">The sequence shown here is derived from an EMBL/GenBank/DDBJ whole genome shotgun (WGS) entry which is preliminary data.</text>
</comment>
<dbReference type="GO" id="GO:0005886">
    <property type="term" value="C:plasma membrane"/>
    <property type="evidence" value="ECO:0007669"/>
    <property type="project" value="UniProtKB-UniRule"/>
</dbReference>
<comment type="pathway">
    <text evidence="1">Cell wall biogenesis; lipoteichoic acid biosynthesis.</text>
</comment>
<dbReference type="HOGENOM" id="CLU_050505_0_0_9"/>
<proteinExistence type="inferred from homology"/>
<evidence type="ECO:0000256" key="2">
    <source>
        <dbReference type="SAM" id="Phobius"/>
    </source>
</evidence>
<organism evidence="3 4">
    <name type="scientific">Leuconostoc mesenteroides subsp. cremoris ATCC 19254</name>
    <dbReference type="NCBI Taxonomy" id="586220"/>
    <lineage>
        <taxon>Bacteria</taxon>
        <taxon>Bacillati</taxon>
        <taxon>Bacillota</taxon>
        <taxon>Bacilli</taxon>
        <taxon>Lactobacillales</taxon>
        <taxon>Lactobacillaceae</taxon>
        <taxon>Leuconostoc</taxon>
    </lineage>
</organism>
<name>C2KHQ3_LEUMC</name>
<evidence type="ECO:0000313" key="4">
    <source>
        <dbReference type="Proteomes" id="UP000004283"/>
    </source>
</evidence>
<evidence type="ECO:0000256" key="1">
    <source>
        <dbReference type="PIRNR" id="PIRNR021438"/>
    </source>
</evidence>
<feature type="transmembrane region" description="Helical" evidence="2">
    <location>
        <begin position="12"/>
        <end position="35"/>
    </location>
</feature>
<protein>
    <recommendedName>
        <fullName evidence="1">Protein DltD</fullName>
    </recommendedName>
</protein>
<keyword evidence="2" id="KW-0812">Transmembrane</keyword>
<dbReference type="GO" id="GO:0070395">
    <property type="term" value="P:lipoteichoic acid biosynthetic process"/>
    <property type="evidence" value="ECO:0007669"/>
    <property type="project" value="UniProtKB-UniRule"/>
</dbReference>
<dbReference type="UniPathway" id="UPA00556"/>
<keyword evidence="2" id="KW-1133">Transmembrane helix</keyword>